<name>A0A845A8N5_9SPHN</name>
<comment type="caution">
    <text evidence="8">The sequence shown here is derived from an EMBL/GenBank/DDBJ whole genome shotgun (WGS) entry which is preliminary data.</text>
</comment>
<evidence type="ECO:0000256" key="5">
    <source>
        <dbReference type="ARBA" id="ARBA00022989"/>
    </source>
</evidence>
<evidence type="ECO:0000313" key="8">
    <source>
        <dbReference type="EMBL" id="MXP26064.1"/>
    </source>
</evidence>
<protein>
    <submittedName>
        <fullName evidence="8">Oligosaccharide flippase family protein</fullName>
    </submittedName>
</protein>
<evidence type="ECO:0000256" key="6">
    <source>
        <dbReference type="ARBA" id="ARBA00023136"/>
    </source>
</evidence>
<feature type="transmembrane region" description="Helical" evidence="7">
    <location>
        <begin position="60"/>
        <end position="80"/>
    </location>
</feature>
<keyword evidence="5 7" id="KW-1133">Transmembrane helix</keyword>
<dbReference type="PANTHER" id="PTHR30250">
    <property type="entry name" value="PST FAMILY PREDICTED COLANIC ACID TRANSPORTER"/>
    <property type="match status" value="1"/>
</dbReference>
<dbReference type="InterPro" id="IPR050833">
    <property type="entry name" value="Poly_Biosynth_Transport"/>
</dbReference>
<dbReference type="GO" id="GO:0005886">
    <property type="term" value="C:plasma membrane"/>
    <property type="evidence" value="ECO:0007669"/>
    <property type="project" value="UniProtKB-SubCell"/>
</dbReference>
<feature type="transmembrane region" description="Helical" evidence="7">
    <location>
        <begin position="266"/>
        <end position="289"/>
    </location>
</feature>
<sequence>MAQFVISLIVARLLSPSEIGIYSIAVVLVNIAHVFRDFGVSTYLQREAELTSGKVRSAMGVAYAIAWFIAFCIFVSSGMVSRYFGYSEIQPVMHILAISFLFIPFSSVALALLLREYDATKIAWGAFWGTFAYAVVCLGLAYTGHGAQSLAWANLANVLATGITYLWLKPLHMYYLPRFRELGGIIRFGGGALATNLIKSVNDALPDLILGKIGSARQVGLVSRANSTVNIFIYVAGSAMNFGSQSYFAKAHHSGQPLAPMLHRSIGLVTGVGWPTLAITAIAAQDIVVGLYSDIWLDAVPVVTPLALMASIGLMFYYHPATFNAIGRPYLAAIPLLITALSRIVLTVVLFSGNIVSFGWALALATLATMPVWLILQKKHLKCKVVPLFAALLPSAIVTLCTGIVGAVAIHLIHQTPLQSPIIRVLVMAIPVAIAWLLSLRLLRHPLYEEMLIVLSGIVSRLKRPA</sequence>
<organism evidence="8 9">
    <name type="scientific">Altericroceibacterium indicum</name>
    <dbReference type="NCBI Taxonomy" id="374177"/>
    <lineage>
        <taxon>Bacteria</taxon>
        <taxon>Pseudomonadati</taxon>
        <taxon>Pseudomonadota</taxon>
        <taxon>Alphaproteobacteria</taxon>
        <taxon>Sphingomonadales</taxon>
        <taxon>Erythrobacteraceae</taxon>
        <taxon>Altericroceibacterium</taxon>
    </lineage>
</organism>
<keyword evidence="4 7" id="KW-0812">Transmembrane</keyword>
<dbReference type="Proteomes" id="UP000460561">
    <property type="component" value="Unassembled WGS sequence"/>
</dbReference>
<dbReference type="AlphaFoldDB" id="A0A845A8N5"/>
<evidence type="ECO:0000256" key="7">
    <source>
        <dbReference type="SAM" id="Phobius"/>
    </source>
</evidence>
<feature type="transmembrane region" description="Helical" evidence="7">
    <location>
        <begin position="388"/>
        <end position="410"/>
    </location>
</feature>
<feature type="transmembrane region" description="Helical" evidence="7">
    <location>
        <begin position="150"/>
        <end position="168"/>
    </location>
</feature>
<gene>
    <name evidence="8" type="ORF">GRI39_08445</name>
</gene>
<proteinExistence type="inferred from homology"/>
<feature type="transmembrane region" description="Helical" evidence="7">
    <location>
        <begin position="422"/>
        <end position="443"/>
    </location>
</feature>
<feature type="transmembrane region" description="Helical" evidence="7">
    <location>
        <begin position="92"/>
        <end position="114"/>
    </location>
</feature>
<comment type="similarity">
    <text evidence="2">Belongs to the polysaccharide synthase family.</text>
</comment>
<feature type="transmembrane region" description="Helical" evidence="7">
    <location>
        <begin position="357"/>
        <end position="376"/>
    </location>
</feature>
<dbReference type="PANTHER" id="PTHR30250:SF10">
    <property type="entry name" value="LIPOPOLYSACCHARIDE BIOSYNTHESIS PROTEIN WZXC"/>
    <property type="match status" value="1"/>
</dbReference>
<feature type="transmembrane region" description="Helical" evidence="7">
    <location>
        <begin position="20"/>
        <end position="39"/>
    </location>
</feature>
<evidence type="ECO:0000256" key="1">
    <source>
        <dbReference type="ARBA" id="ARBA00004651"/>
    </source>
</evidence>
<comment type="subcellular location">
    <subcellularLocation>
        <location evidence="1">Cell membrane</location>
        <topology evidence="1">Multi-pass membrane protein</topology>
    </subcellularLocation>
</comment>
<keyword evidence="6 7" id="KW-0472">Membrane</keyword>
<dbReference type="EMBL" id="WTYQ01000003">
    <property type="protein sequence ID" value="MXP26064.1"/>
    <property type="molecule type" value="Genomic_DNA"/>
</dbReference>
<reference evidence="8 9" key="1">
    <citation type="submission" date="2019-12" db="EMBL/GenBank/DDBJ databases">
        <title>Genomic-based taxomic classification of the family Erythrobacteraceae.</title>
        <authorList>
            <person name="Xu L."/>
        </authorList>
    </citation>
    <scope>NUCLEOTIDE SEQUENCE [LARGE SCALE GENOMIC DNA]</scope>
    <source>
        <strain evidence="8 9">DSM 18604</strain>
    </source>
</reference>
<evidence type="ECO:0000256" key="3">
    <source>
        <dbReference type="ARBA" id="ARBA00022475"/>
    </source>
</evidence>
<evidence type="ECO:0000256" key="4">
    <source>
        <dbReference type="ARBA" id="ARBA00022692"/>
    </source>
</evidence>
<dbReference type="Pfam" id="PF13440">
    <property type="entry name" value="Polysacc_synt_3"/>
    <property type="match status" value="1"/>
</dbReference>
<feature type="transmembrane region" description="Helical" evidence="7">
    <location>
        <begin position="126"/>
        <end position="144"/>
    </location>
</feature>
<accession>A0A845A8N5</accession>
<evidence type="ECO:0000256" key="2">
    <source>
        <dbReference type="ARBA" id="ARBA00007430"/>
    </source>
</evidence>
<feature type="transmembrane region" description="Helical" evidence="7">
    <location>
        <begin position="330"/>
        <end position="351"/>
    </location>
</feature>
<keyword evidence="3" id="KW-1003">Cell membrane</keyword>
<keyword evidence="9" id="KW-1185">Reference proteome</keyword>
<feature type="transmembrane region" description="Helical" evidence="7">
    <location>
        <begin position="295"/>
        <end position="318"/>
    </location>
</feature>
<evidence type="ECO:0000313" key="9">
    <source>
        <dbReference type="Proteomes" id="UP000460561"/>
    </source>
</evidence>